<gene>
    <name evidence="2" type="ORF">ACFOW8_22765</name>
</gene>
<dbReference type="EMBL" id="JBHSBA010000015">
    <property type="protein sequence ID" value="MFC4127753.1"/>
    <property type="molecule type" value="Genomic_DNA"/>
</dbReference>
<proteinExistence type="inferred from homology"/>
<evidence type="ECO:0000256" key="1">
    <source>
        <dbReference type="ARBA" id="ARBA00005721"/>
    </source>
</evidence>
<accession>A0ABV8LAM9</accession>
<evidence type="ECO:0000313" key="2">
    <source>
        <dbReference type="EMBL" id="MFC4127753.1"/>
    </source>
</evidence>
<keyword evidence="3" id="KW-1185">Reference proteome</keyword>
<dbReference type="InterPro" id="IPR005531">
    <property type="entry name" value="Asp23"/>
</dbReference>
<dbReference type="Pfam" id="PF03780">
    <property type="entry name" value="Asp23"/>
    <property type="match status" value="1"/>
</dbReference>
<evidence type="ECO:0000313" key="3">
    <source>
        <dbReference type="Proteomes" id="UP001595767"/>
    </source>
</evidence>
<dbReference type="Proteomes" id="UP001595767">
    <property type="component" value="Unassembled WGS sequence"/>
</dbReference>
<name>A0ABV8LAM9_9NOCA</name>
<comment type="similarity">
    <text evidence="1">Belongs to the asp23 family.</text>
</comment>
<protein>
    <submittedName>
        <fullName evidence="2">Asp23/Gls24 family envelope stress response protein</fullName>
    </submittedName>
</protein>
<sequence>MTGPGLDAELVVGTPVIAAVAAATAVRVPGVARLEPGVLGVLGHYAGAGSQLWSGLPTAPTAGVRVRRAQGRLTVQIDLALTSDAEVVRVGRAVQRAVVRAVADATGEQVDSVTISVLDIDPR</sequence>
<reference evidence="3" key="1">
    <citation type="journal article" date="2019" name="Int. J. Syst. Evol. Microbiol.">
        <title>The Global Catalogue of Microorganisms (GCM) 10K type strain sequencing project: providing services to taxonomists for standard genome sequencing and annotation.</title>
        <authorList>
            <consortium name="The Broad Institute Genomics Platform"/>
            <consortium name="The Broad Institute Genome Sequencing Center for Infectious Disease"/>
            <person name="Wu L."/>
            <person name="Ma J."/>
        </authorList>
    </citation>
    <scope>NUCLEOTIDE SEQUENCE [LARGE SCALE GENOMIC DNA]</scope>
    <source>
        <strain evidence="3">CGMCC 4.7204</strain>
    </source>
</reference>
<dbReference type="RefSeq" id="WP_378553426.1">
    <property type="nucleotide sequence ID" value="NZ_JBHSBA010000015.1"/>
</dbReference>
<comment type="caution">
    <text evidence="2">The sequence shown here is derived from an EMBL/GenBank/DDBJ whole genome shotgun (WGS) entry which is preliminary data.</text>
</comment>
<organism evidence="2 3">
    <name type="scientific">Nocardia rhizosphaerae</name>
    <dbReference type="NCBI Taxonomy" id="1691571"/>
    <lineage>
        <taxon>Bacteria</taxon>
        <taxon>Bacillati</taxon>
        <taxon>Actinomycetota</taxon>
        <taxon>Actinomycetes</taxon>
        <taxon>Mycobacteriales</taxon>
        <taxon>Nocardiaceae</taxon>
        <taxon>Nocardia</taxon>
    </lineage>
</organism>